<keyword evidence="3" id="KW-0812">Transmembrane</keyword>
<sequence>MLSWGALAAFMVLQLLGLPRGLEAAATPLVVPPSQSWDGNDGPWSSFSLRVGTPPQNVRVMVSTASNQPLVVLLEGCNTTDPSNCPNSRGALFQINGSSSYYVPSWSETCIVQFWMKHLTIDSSERVRRTMREMESFSKGEVYGSIHNNSTEGIFSLGIDTNLGYSGNGVYGYDNVSLGDSLPALDDQIVGGITTKDFFLGLLGVNPAATNFPYMTSPVPSYLSSLKAQNLIPSLSYAYTAGNQYRFNKALGSLTLGGYDASLFVPNELTVALGSTSDLTINVNKITMSSKNENKTLGSTSFSASIDSTVPYLYLPDEVCQQFEDAFGIVYDTASGLYLVNDTLHTQLLSEAADITFTLTDEKSKVLVDIVLPYQAFDLVAQWPLVQNDTRYFPLKRAADNSQTTLGRAFLQEALVHILLSLYMVLMRVRYLIADYERSNFSISQRKWDANAKANVQPILLSSDTPATHKKTNVGLYVGITIGIAALVTFLVAGFIILRKKYKKTRAIRTELQLMPAHSPKPSLPRSSLPSFSLSSVSGPVKRDDIQYQPVMVSPSLTNFSGSELDAVSTELQSPETGGKKDYFQSFPERSISARSTNTLSVVHELPARELGKAGNGYEDAERLFDDNEDSKLSGAPLTTERRNQECCDSAGAKRCFGRGGSSKFPSDGHPVDRGYSRLLEISQTGNESDTRTSLRRERDYRTPTPPEDSRTRTRTSEENIRFSRLTKPSRSTTKSFGISTYIPYIRNLYF</sequence>
<dbReference type="InterPro" id="IPR001461">
    <property type="entry name" value="Aspartic_peptidase_A1"/>
</dbReference>
<dbReference type="InterPro" id="IPR033121">
    <property type="entry name" value="PEPTIDASE_A1"/>
</dbReference>
<evidence type="ECO:0000313" key="6">
    <source>
        <dbReference type="EMBL" id="TVY13584.1"/>
    </source>
</evidence>
<keyword evidence="3" id="KW-0472">Membrane</keyword>
<dbReference type="SUPFAM" id="SSF50630">
    <property type="entry name" value="Acid proteases"/>
    <property type="match status" value="1"/>
</dbReference>
<feature type="transmembrane region" description="Helical" evidence="3">
    <location>
        <begin position="474"/>
        <end position="498"/>
    </location>
</feature>
<dbReference type="GO" id="GO:0004190">
    <property type="term" value="F:aspartic-type endopeptidase activity"/>
    <property type="evidence" value="ECO:0007669"/>
    <property type="project" value="InterPro"/>
</dbReference>
<dbReference type="OrthoDB" id="4074350at2759"/>
<protein>
    <recommendedName>
        <fullName evidence="5">Peptidase A1 domain-containing protein</fullName>
    </recommendedName>
</protein>
<feature type="region of interest" description="Disordered" evidence="2">
    <location>
        <begin position="622"/>
        <end position="644"/>
    </location>
</feature>
<dbReference type="PANTHER" id="PTHR47966">
    <property type="entry name" value="BETA-SITE APP-CLEAVING ENZYME, ISOFORM A-RELATED"/>
    <property type="match status" value="1"/>
</dbReference>
<evidence type="ECO:0000256" key="1">
    <source>
        <dbReference type="ARBA" id="ARBA00007447"/>
    </source>
</evidence>
<gene>
    <name evidence="6" type="ORF">LARI1_G008652</name>
</gene>
<comment type="caution">
    <text evidence="6">The sequence shown here is derived from an EMBL/GenBank/DDBJ whole genome shotgun (WGS) entry which is preliminary data.</text>
</comment>
<organism evidence="6 7">
    <name type="scientific">Lachnellula arida</name>
    <dbReference type="NCBI Taxonomy" id="1316785"/>
    <lineage>
        <taxon>Eukaryota</taxon>
        <taxon>Fungi</taxon>
        <taxon>Dikarya</taxon>
        <taxon>Ascomycota</taxon>
        <taxon>Pezizomycotina</taxon>
        <taxon>Leotiomycetes</taxon>
        <taxon>Helotiales</taxon>
        <taxon>Lachnaceae</taxon>
        <taxon>Lachnellula</taxon>
    </lineage>
</organism>
<dbReference type="PROSITE" id="PS51767">
    <property type="entry name" value="PEPTIDASE_A1"/>
    <property type="match status" value="1"/>
</dbReference>
<reference evidence="6 7" key="1">
    <citation type="submission" date="2018-05" db="EMBL/GenBank/DDBJ databases">
        <title>Whole genome sequencing for identification of molecular markers to develop diagnostic detection tools for the regulated plant pathogen Lachnellula willkommii.</title>
        <authorList>
            <person name="Giroux E."/>
            <person name="Bilodeau G."/>
        </authorList>
    </citation>
    <scope>NUCLEOTIDE SEQUENCE [LARGE SCALE GENOMIC DNA]</scope>
    <source>
        <strain evidence="6 7">CBS 203.66</strain>
    </source>
</reference>
<accession>A0A8T9B0S5</accession>
<feature type="chain" id="PRO_5035921110" description="Peptidase A1 domain-containing protein" evidence="4">
    <location>
        <begin position="25"/>
        <end position="751"/>
    </location>
</feature>
<feature type="domain" description="Peptidase A1" evidence="5">
    <location>
        <begin position="45"/>
        <end position="428"/>
    </location>
</feature>
<feature type="signal peptide" evidence="4">
    <location>
        <begin position="1"/>
        <end position="24"/>
    </location>
</feature>
<evidence type="ECO:0000259" key="5">
    <source>
        <dbReference type="PROSITE" id="PS51767"/>
    </source>
</evidence>
<feature type="compositionally biased region" description="Basic and acidic residues" evidence="2">
    <location>
        <begin position="689"/>
        <end position="722"/>
    </location>
</feature>
<dbReference type="Pfam" id="PF00026">
    <property type="entry name" value="Asp"/>
    <property type="match status" value="1"/>
</dbReference>
<name>A0A8T9B0S5_9HELO</name>
<dbReference type="Gene3D" id="2.40.70.10">
    <property type="entry name" value="Acid Proteases"/>
    <property type="match status" value="2"/>
</dbReference>
<feature type="region of interest" description="Disordered" evidence="2">
    <location>
        <begin position="681"/>
        <end position="734"/>
    </location>
</feature>
<feature type="compositionally biased region" description="Basic and acidic residues" evidence="2">
    <location>
        <begin position="622"/>
        <end position="632"/>
    </location>
</feature>
<dbReference type="AlphaFoldDB" id="A0A8T9B0S5"/>
<evidence type="ECO:0000256" key="2">
    <source>
        <dbReference type="SAM" id="MobiDB-lite"/>
    </source>
</evidence>
<dbReference type="PANTHER" id="PTHR47966:SF51">
    <property type="entry name" value="BETA-SITE APP-CLEAVING ENZYME, ISOFORM A-RELATED"/>
    <property type="match status" value="1"/>
</dbReference>
<keyword evidence="3" id="KW-1133">Transmembrane helix</keyword>
<evidence type="ECO:0000313" key="7">
    <source>
        <dbReference type="Proteomes" id="UP000469559"/>
    </source>
</evidence>
<dbReference type="EMBL" id="QGMF01000913">
    <property type="protein sequence ID" value="TVY13584.1"/>
    <property type="molecule type" value="Genomic_DNA"/>
</dbReference>
<dbReference type="CDD" id="cd05471">
    <property type="entry name" value="pepsin_like"/>
    <property type="match status" value="1"/>
</dbReference>
<dbReference type="GO" id="GO:0000324">
    <property type="term" value="C:fungal-type vacuole"/>
    <property type="evidence" value="ECO:0007669"/>
    <property type="project" value="TreeGrafter"/>
</dbReference>
<proteinExistence type="inferred from homology"/>
<dbReference type="GO" id="GO:0006508">
    <property type="term" value="P:proteolysis"/>
    <property type="evidence" value="ECO:0007669"/>
    <property type="project" value="InterPro"/>
</dbReference>
<keyword evidence="4" id="KW-0732">Signal</keyword>
<dbReference type="InterPro" id="IPR034164">
    <property type="entry name" value="Pepsin-like_dom"/>
</dbReference>
<keyword evidence="7" id="KW-1185">Reference proteome</keyword>
<comment type="similarity">
    <text evidence="1">Belongs to the peptidase A1 family.</text>
</comment>
<evidence type="ECO:0000256" key="3">
    <source>
        <dbReference type="SAM" id="Phobius"/>
    </source>
</evidence>
<dbReference type="InterPro" id="IPR021109">
    <property type="entry name" value="Peptidase_aspartic_dom_sf"/>
</dbReference>
<dbReference type="Proteomes" id="UP000469559">
    <property type="component" value="Unassembled WGS sequence"/>
</dbReference>
<evidence type="ECO:0000256" key="4">
    <source>
        <dbReference type="SAM" id="SignalP"/>
    </source>
</evidence>